<evidence type="ECO:0000313" key="1">
    <source>
        <dbReference type="EMBL" id="VDL83975.1"/>
    </source>
</evidence>
<dbReference type="AlphaFoldDB" id="A0A0N4YSL5"/>
<name>A0A0N4YSL5_NIPBR</name>
<evidence type="ECO:0000313" key="2">
    <source>
        <dbReference type="Proteomes" id="UP000271162"/>
    </source>
</evidence>
<reference evidence="1 2" key="2">
    <citation type="submission" date="2018-11" db="EMBL/GenBank/DDBJ databases">
        <authorList>
            <consortium name="Pathogen Informatics"/>
        </authorList>
    </citation>
    <scope>NUCLEOTIDE SEQUENCE [LARGE SCALE GENOMIC DNA]</scope>
</reference>
<proteinExistence type="predicted"/>
<protein>
    <submittedName>
        <fullName evidence="3">Integrase</fullName>
    </submittedName>
</protein>
<dbReference type="Proteomes" id="UP000271162">
    <property type="component" value="Unassembled WGS sequence"/>
</dbReference>
<keyword evidence="2" id="KW-1185">Reference proteome</keyword>
<dbReference type="EMBL" id="UYSL01024942">
    <property type="protein sequence ID" value="VDL83975.1"/>
    <property type="molecule type" value="Genomic_DNA"/>
</dbReference>
<gene>
    <name evidence="1" type="ORF">NBR_LOCUS20238</name>
</gene>
<accession>A0A0N4YSL5</accession>
<sequence length="86" mass="10149">MLLWSSRRTSEPELPERWAAISRKLTVTRKCIGLPFLSIHRVRAMAIYYVYKFTRTLATLVENLRMTTRQIVDIIDDDDYPVEIFG</sequence>
<dbReference type="WBParaSite" id="NBR_0002023701-mRNA-1">
    <property type="protein sequence ID" value="NBR_0002023701-mRNA-1"/>
    <property type="gene ID" value="NBR_0002023701"/>
</dbReference>
<organism evidence="3">
    <name type="scientific">Nippostrongylus brasiliensis</name>
    <name type="common">Rat hookworm</name>
    <dbReference type="NCBI Taxonomy" id="27835"/>
    <lineage>
        <taxon>Eukaryota</taxon>
        <taxon>Metazoa</taxon>
        <taxon>Ecdysozoa</taxon>
        <taxon>Nematoda</taxon>
        <taxon>Chromadorea</taxon>
        <taxon>Rhabditida</taxon>
        <taxon>Rhabditina</taxon>
        <taxon>Rhabditomorpha</taxon>
        <taxon>Strongyloidea</taxon>
        <taxon>Heligmosomidae</taxon>
        <taxon>Nippostrongylus</taxon>
    </lineage>
</organism>
<reference evidence="3" key="1">
    <citation type="submission" date="2017-02" db="UniProtKB">
        <authorList>
            <consortium name="WormBaseParasite"/>
        </authorList>
    </citation>
    <scope>IDENTIFICATION</scope>
</reference>
<evidence type="ECO:0000313" key="3">
    <source>
        <dbReference type="WBParaSite" id="NBR_0002023701-mRNA-1"/>
    </source>
</evidence>